<accession>A0A5C3N2A2</accession>
<proteinExistence type="predicted"/>
<dbReference type="AlphaFoldDB" id="A0A5C3N2A2"/>
<gene>
    <name evidence="2" type="ORF">OE88DRAFT_1735123</name>
</gene>
<sequence length="415" mass="46347">MVQPRAASNSPARMARLDVHGHEERAALVVSKRKREPSPGDRAVLRAGKIIKLYQRIYDNATASFAQPEGPKTDSGDGIHSSYEPDLPGEVPLVSVDVSVEQELSSPDDQDSPAAYADIPRPAATVIDNQDYRADFEDSLGLDEATRTDHVHWILTALPMPPKSKSKQERESYRELRDQLTGSPETRFCAAHMFLRYMHALSKETLGNGQFLGVVVQGRDYFLQDAALACLAITVKADREAIEEFYPIHVSEYVRMARSESTVDDLKCAERAIVNILQFNAATDSPAAYIEEIHQGCGSPLERVLLLEDDLWERVEDGVYERLYGALYDLDVLKFPVYLLTAAAFLEALTDAMQEVFCRPLSKSPFISDDVKKLGMCRKMAEPEVELVKLEVQQLCGVTEADLKHCRQWLASVTV</sequence>
<dbReference type="OrthoDB" id="3250555at2759"/>
<dbReference type="Proteomes" id="UP000305948">
    <property type="component" value="Unassembled WGS sequence"/>
</dbReference>
<organism evidence="2 3">
    <name type="scientific">Heliocybe sulcata</name>
    <dbReference type="NCBI Taxonomy" id="5364"/>
    <lineage>
        <taxon>Eukaryota</taxon>
        <taxon>Fungi</taxon>
        <taxon>Dikarya</taxon>
        <taxon>Basidiomycota</taxon>
        <taxon>Agaricomycotina</taxon>
        <taxon>Agaricomycetes</taxon>
        <taxon>Gloeophyllales</taxon>
        <taxon>Gloeophyllaceae</taxon>
        <taxon>Heliocybe</taxon>
    </lineage>
</organism>
<dbReference type="InterPro" id="IPR036915">
    <property type="entry name" value="Cyclin-like_sf"/>
</dbReference>
<dbReference type="EMBL" id="ML213511">
    <property type="protein sequence ID" value="TFK51175.1"/>
    <property type="molecule type" value="Genomic_DNA"/>
</dbReference>
<feature type="compositionally biased region" description="Polar residues" evidence="1">
    <location>
        <begin position="1"/>
        <end position="11"/>
    </location>
</feature>
<feature type="region of interest" description="Disordered" evidence="1">
    <location>
        <begin position="1"/>
        <end position="20"/>
    </location>
</feature>
<evidence type="ECO:0000313" key="3">
    <source>
        <dbReference type="Proteomes" id="UP000305948"/>
    </source>
</evidence>
<feature type="region of interest" description="Disordered" evidence="1">
    <location>
        <begin position="64"/>
        <end position="122"/>
    </location>
</feature>
<dbReference type="Gene3D" id="1.10.472.10">
    <property type="entry name" value="Cyclin-like"/>
    <property type="match status" value="1"/>
</dbReference>
<dbReference type="STRING" id="5364.A0A5C3N2A2"/>
<name>A0A5C3N2A2_9AGAM</name>
<dbReference type="SUPFAM" id="SSF47954">
    <property type="entry name" value="Cyclin-like"/>
    <property type="match status" value="1"/>
</dbReference>
<protein>
    <submittedName>
        <fullName evidence="2">Uncharacterized protein</fullName>
    </submittedName>
</protein>
<keyword evidence="3" id="KW-1185">Reference proteome</keyword>
<evidence type="ECO:0000313" key="2">
    <source>
        <dbReference type="EMBL" id="TFK51175.1"/>
    </source>
</evidence>
<evidence type="ECO:0000256" key="1">
    <source>
        <dbReference type="SAM" id="MobiDB-lite"/>
    </source>
</evidence>
<reference evidence="2 3" key="1">
    <citation type="journal article" date="2019" name="Nat. Ecol. Evol.">
        <title>Megaphylogeny resolves global patterns of mushroom evolution.</title>
        <authorList>
            <person name="Varga T."/>
            <person name="Krizsan K."/>
            <person name="Foldi C."/>
            <person name="Dima B."/>
            <person name="Sanchez-Garcia M."/>
            <person name="Sanchez-Ramirez S."/>
            <person name="Szollosi G.J."/>
            <person name="Szarkandi J.G."/>
            <person name="Papp V."/>
            <person name="Albert L."/>
            <person name="Andreopoulos W."/>
            <person name="Angelini C."/>
            <person name="Antonin V."/>
            <person name="Barry K.W."/>
            <person name="Bougher N.L."/>
            <person name="Buchanan P."/>
            <person name="Buyck B."/>
            <person name="Bense V."/>
            <person name="Catcheside P."/>
            <person name="Chovatia M."/>
            <person name="Cooper J."/>
            <person name="Damon W."/>
            <person name="Desjardin D."/>
            <person name="Finy P."/>
            <person name="Geml J."/>
            <person name="Haridas S."/>
            <person name="Hughes K."/>
            <person name="Justo A."/>
            <person name="Karasinski D."/>
            <person name="Kautmanova I."/>
            <person name="Kiss B."/>
            <person name="Kocsube S."/>
            <person name="Kotiranta H."/>
            <person name="LaButti K.M."/>
            <person name="Lechner B.E."/>
            <person name="Liimatainen K."/>
            <person name="Lipzen A."/>
            <person name="Lukacs Z."/>
            <person name="Mihaltcheva S."/>
            <person name="Morgado L.N."/>
            <person name="Niskanen T."/>
            <person name="Noordeloos M.E."/>
            <person name="Ohm R.A."/>
            <person name="Ortiz-Santana B."/>
            <person name="Ovrebo C."/>
            <person name="Racz N."/>
            <person name="Riley R."/>
            <person name="Savchenko A."/>
            <person name="Shiryaev A."/>
            <person name="Soop K."/>
            <person name="Spirin V."/>
            <person name="Szebenyi C."/>
            <person name="Tomsovsky M."/>
            <person name="Tulloss R.E."/>
            <person name="Uehling J."/>
            <person name="Grigoriev I.V."/>
            <person name="Vagvolgyi C."/>
            <person name="Papp T."/>
            <person name="Martin F.M."/>
            <person name="Miettinen O."/>
            <person name="Hibbett D.S."/>
            <person name="Nagy L.G."/>
        </authorList>
    </citation>
    <scope>NUCLEOTIDE SEQUENCE [LARGE SCALE GENOMIC DNA]</scope>
    <source>
        <strain evidence="2 3">OMC1185</strain>
    </source>
</reference>